<protein>
    <submittedName>
        <fullName evidence="6">Integrase arm-type DNA-binding domain-containing protein</fullName>
    </submittedName>
</protein>
<evidence type="ECO:0000256" key="2">
    <source>
        <dbReference type="ARBA" id="ARBA00022908"/>
    </source>
</evidence>
<dbReference type="Pfam" id="PF13356">
    <property type="entry name" value="Arm-DNA-bind_3"/>
    <property type="match status" value="1"/>
</dbReference>
<proteinExistence type="inferred from homology"/>
<dbReference type="SUPFAM" id="SSF56349">
    <property type="entry name" value="DNA breaking-rejoining enzymes"/>
    <property type="match status" value="1"/>
</dbReference>
<dbReference type="Pfam" id="PF00589">
    <property type="entry name" value="Phage_integrase"/>
    <property type="match status" value="1"/>
</dbReference>
<evidence type="ECO:0000313" key="6">
    <source>
        <dbReference type="EMBL" id="NUY97763.1"/>
    </source>
</evidence>
<dbReference type="PANTHER" id="PTHR30629:SF2">
    <property type="entry name" value="PROPHAGE INTEGRASE INTS-RELATED"/>
    <property type="match status" value="1"/>
</dbReference>
<keyword evidence="3 6" id="KW-0238">DNA-binding</keyword>
<dbReference type="InterPro" id="IPR038488">
    <property type="entry name" value="Integrase_DNA-bd_sf"/>
</dbReference>
<sequence>MALTDSYLRSVLGREHEKVFEKADRDGLSVRVSKKGKVVFQMRYMFAGKQRRVDIGSYPSLGLREARDEILKIRRSLDEGIDPQLYLASRYEKNLSAITVESVIREWVRVYASGNIKNAADIIRSFELHIFPRIGHLPHDSVNTHTWIEIIEGVQSKKPGIARRLLTSAKQAHSWALRRKMVETVPVEGIKPHDFGMKINVTKRVLSDDEIRVLYETFENTGMRRKNALLMQLILLFGCRSGEMIQSKREHFDFESGVWTVPPEHHKGGKSGKSLRRPIIPAAKAMIEEAMGLSTHKEFIFQSALKKDRERALNSASALGLPKTVMSYYLRTRGELMPHWSIHDLRRTARTRWASIAPPHICEVMMGHALPGIWAVYDHNDYLDEQRKAYTAWWALVMKIVNGESKVRSIVAN</sequence>
<dbReference type="Gene3D" id="1.10.150.130">
    <property type="match status" value="1"/>
</dbReference>
<dbReference type="PROSITE" id="PS51898">
    <property type="entry name" value="TYR_RECOMBINASE"/>
    <property type="match status" value="1"/>
</dbReference>
<evidence type="ECO:0000256" key="3">
    <source>
        <dbReference type="ARBA" id="ARBA00023125"/>
    </source>
</evidence>
<comment type="caution">
    <text evidence="6">The sequence shown here is derived from an EMBL/GenBank/DDBJ whole genome shotgun (WGS) entry which is preliminary data.</text>
</comment>
<dbReference type="CDD" id="cd00801">
    <property type="entry name" value="INT_P4_C"/>
    <property type="match status" value="1"/>
</dbReference>
<gene>
    <name evidence="6" type="ORF">HU668_15010</name>
</gene>
<dbReference type="InterPro" id="IPR002104">
    <property type="entry name" value="Integrase_catalytic"/>
</dbReference>
<dbReference type="GO" id="GO:0015074">
    <property type="term" value="P:DNA integration"/>
    <property type="evidence" value="ECO:0007669"/>
    <property type="project" value="UniProtKB-KW"/>
</dbReference>
<evidence type="ECO:0000259" key="5">
    <source>
        <dbReference type="PROSITE" id="PS51898"/>
    </source>
</evidence>
<reference evidence="6 7" key="1">
    <citation type="submission" date="2020-05" db="EMBL/GenBank/DDBJ databases">
        <title>Whole Genome Sequences of Enterobacteriales Associated with the International Space Station.</title>
        <authorList>
            <person name="Bharadwaj A."/>
            <person name="Daudu R."/>
            <person name="Singh N."/>
            <person name="Wood J."/>
            <person name="Debieu M."/>
            <person name="Mason C."/>
            <person name="Wang C."/>
            <person name="Venkateswaran K."/>
        </authorList>
    </citation>
    <scope>NUCLEOTIDE SEQUENCE [LARGE SCALE GENOMIC DNA]</scope>
    <source>
        <strain evidence="6 7">IF5SW-B1</strain>
    </source>
</reference>
<dbReference type="Pfam" id="PF22022">
    <property type="entry name" value="Phage_int_M"/>
    <property type="match status" value="1"/>
</dbReference>
<dbReference type="AlphaFoldDB" id="A0A7Y6NG04"/>
<evidence type="ECO:0000256" key="4">
    <source>
        <dbReference type="ARBA" id="ARBA00023172"/>
    </source>
</evidence>
<dbReference type="Gene3D" id="1.10.443.10">
    <property type="entry name" value="Intergrase catalytic core"/>
    <property type="match status" value="1"/>
</dbReference>
<name>A0A7Y6NG04_9GAMM</name>
<dbReference type="Gene3D" id="3.30.160.390">
    <property type="entry name" value="Integrase, DNA-binding domain"/>
    <property type="match status" value="1"/>
</dbReference>
<dbReference type="RefSeq" id="WP_069728517.1">
    <property type="nucleotide sequence ID" value="NZ_JABWPE010000018.1"/>
</dbReference>
<evidence type="ECO:0000313" key="7">
    <source>
        <dbReference type="Proteomes" id="UP000566985"/>
    </source>
</evidence>
<dbReference type="Proteomes" id="UP000566985">
    <property type="component" value="Unassembled WGS sequence"/>
</dbReference>
<dbReference type="InterPro" id="IPR013762">
    <property type="entry name" value="Integrase-like_cat_sf"/>
</dbReference>
<dbReference type="PANTHER" id="PTHR30629">
    <property type="entry name" value="PROPHAGE INTEGRASE"/>
    <property type="match status" value="1"/>
</dbReference>
<dbReference type="GO" id="GO:0003677">
    <property type="term" value="F:DNA binding"/>
    <property type="evidence" value="ECO:0007669"/>
    <property type="project" value="UniProtKB-KW"/>
</dbReference>
<dbReference type="InterPro" id="IPR025166">
    <property type="entry name" value="Integrase_DNA_bind_dom"/>
</dbReference>
<dbReference type="GO" id="GO:0006310">
    <property type="term" value="P:DNA recombination"/>
    <property type="evidence" value="ECO:0007669"/>
    <property type="project" value="UniProtKB-KW"/>
</dbReference>
<dbReference type="EMBL" id="JABWPM010000017">
    <property type="protein sequence ID" value="NUY97763.1"/>
    <property type="molecule type" value="Genomic_DNA"/>
</dbReference>
<organism evidence="6 7">
    <name type="scientific">Pantoea brenneri</name>
    <dbReference type="NCBI Taxonomy" id="472694"/>
    <lineage>
        <taxon>Bacteria</taxon>
        <taxon>Pseudomonadati</taxon>
        <taxon>Pseudomonadota</taxon>
        <taxon>Gammaproteobacteria</taxon>
        <taxon>Enterobacterales</taxon>
        <taxon>Erwiniaceae</taxon>
        <taxon>Pantoea</taxon>
    </lineage>
</organism>
<dbReference type="InterPro" id="IPR053876">
    <property type="entry name" value="Phage_int_M"/>
</dbReference>
<feature type="domain" description="Tyr recombinase" evidence="5">
    <location>
        <begin position="201"/>
        <end position="391"/>
    </location>
</feature>
<keyword evidence="2" id="KW-0229">DNA integration</keyword>
<dbReference type="InterPro" id="IPR010998">
    <property type="entry name" value="Integrase_recombinase_N"/>
</dbReference>
<dbReference type="InterPro" id="IPR011010">
    <property type="entry name" value="DNA_brk_join_enz"/>
</dbReference>
<dbReference type="InterPro" id="IPR050808">
    <property type="entry name" value="Phage_Integrase"/>
</dbReference>
<dbReference type="GeneID" id="57346481"/>
<evidence type="ECO:0000256" key="1">
    <source>
        <dbReference type="ARBA" id="ARBA00008857"/>
    </source>
</evidence>
<keyword evidence="4" id="KW-0233">DNA recombination</keyword>
<accession>A0A7Y6NG04</accession>
<comment type="similarity">
    <text evidence="1">Belongs to the 'phage' integrase family.</text>
</comment>